<proteinExistence type="predicted"/>
<accession>A0ABU3CXJ2</accession>
<dbReference type="Proteomes" id="UP001248819">
    <property type="component" value="Unassembled WGS sequence"/>
</dbReference>
<dbReference type="PROSITE" id="PS51257">
    <property type="entry name" value="PROKAR_LIPOPROTEIN"/>
    <property type="match status" value="1"/>
</dbReference>
<dbReference type="Pfam" id="PF11199">
    <property type="entry name" value="DUF2891"/>
    <property type="match status" value="1"/>
</dbReference>
<dbReference type="RefSeq" id="WP_311485095.1">
    <property type="nucleotide sequence ID" value="NZ_JAVRHP010000070.1"/>
</dbReference>
<protein>
    <submittedName>
        <fullName evidence="1">DUF2891 domain-containing protein</fullName>
    </submittedName>
</protein>
<gene>
    <name evidence="1" type="ORF">RM529_12395</name>
</gene>
<evidence type="ECO:0000313" key="2">
    <source>
        <dbReference type="Proteomes" id="UP001248819"/>
    </source>
</evidence>
<name>A0ABU3CXJ2_9FLAO</name>
<dbReference type="EMBL" id="JAVRHP010000070">
    <property type="protein sequence ID" value="MDT0650953.1"/>
    <property type="molecule type" value="Genomic_DNA"/>
</dbReference>
<organism evidence="1 2">
    <name type="scientific">Autumnicola edwardsiae</name>
    <dbReference type="NCBI Taxonomy" id="3075594"/>
    <lineage>
        <taxon>Bacteria</taxon>
        <taxon>Pseudomonadati</taxon>
        <taxon>Bacteroidota</taxon>
        <taxon>Flavobacteriia</taxon>
        <taxon>Flavobacteriales</taxon>
        <taxon>Flavobacteriaceae</taxon>
        <taxon>Autumnicola</taxon>
    </lineage>
</organism>
<keyword evidence="2" id="KW-1185">Reference proteome</keyword>
<reference evidence="1 2" key="1">
    <citation type="submission" date="2023-09" db="EMBL/GenBank/DDBJ databases">
        <authorList>
            <person name="Rey-Velasco X."/>
        </authorList>
    </citation>
    <scope>NUCLEOTIDE SEQUENCE [LARGE SCALE GENOMIC DNA]</scope>
    <source>
        <strain evidence="1 2">F297</strain>
    </source>
</reference>
<dbReference type="InterPro" id="IPR021365">
    <property type="entry name" value="DUF2891"/>
</dbReference>
<evidence type="ECO:0000313" key="1">
    <source>
        <dbReference type="EMBL" id="MDT0650953.1"/>
    </source>
</evidence>
<sequence>MKKILSLIIVVFFIGCKGDETKEIETVSAPENDSIADDNIISDAILGEEEVEFNLGEANRLAELPLGCIETEYPNKLGQTLENEEALGTPKELHPAFYGCFDWHSSVHAHWSLVSLLKQFPDLEKEEAIREKLKNSLSAENILAEVDYFKRPQSESYERTYGWAWLLKLAEELKTWEDPLAKELDANLQPLTDLVVQRYLDFFPKLNYPIRVGEHSNTAFGMSFAYDFAQSTEDQKLMDAISKRARDFYLSDDNCPVNWEPGGYDFLSPCLQEVDIMLRILPKNAFNLWINDFMPDLKNEDFTMEVGEVSDRTDGKLVHLDGLNFSRAWVFYHLANKYPEDFGHLRSLASEHVSYSFPNLVGDTYEGGHWLGSFAIYALEAASKE</sequence>
<comment type="caution">
    <text evidence="1">The sequence shown here is derived from an EMBL/GenBank/DDBJ whole genome shotgun (WGS) entry which is preliminary data.</text>
</comment>